<dbReference type="InterPro" id="IPR001343">
    <property type="entry name" value="Hemolysn_Ca-bd"/>
</dbReference>
<dbReference type="RefSeq" id="WP_183572188.1">
    <property type="nucleotide sequence ID" value="NZ_JACHOP010000021.1"/>
</dbReference>
<accession>A0A840ZML8</accession>
<dbReference type="SUPFAM" id="SSF51120">
    <property type="entry name" value="beta-Roll"/>
    <property type="match status" value="1"/>
</dbReference>
<comment type="caution">
    <text evidence="1">The sequence shown here is derived from an EMBL/GenBank/DDBJ whole genome shotgun (WGS) entry which is preliminary data.</text>
</comment>
<evidence type="ECO:0000313" key="1">
    <source>
        <dbReference type="EMBL" id="MBB5759289.1"/>
    </source>
</evidence>
<dbReference type="PRINTS" id="PR00313">
    <property type="entry name" value="CABNDNGRPT"/>
</dbReference>
<name>A0A840ZML8_9HYPH</name>
<dbReference type="Proteomes" id="UP000583454">
    <property type="component" value="Unassembled WGS sequence"/>
</dbReference>
<proteinExistence type="predicted"/>
<dbReference type="Pfam" id="PF00353">
    <property type="entry name" value="HemolysinCabind"/>
    <property type="match status" value="3"/>
</dbReference>
<dbReference type="GO" id="GO:0005509">
    <property type="term" value="F:calcium ion binding"/>
    <property type="evidence" value="ECO:0007669"/>
    <property type="project" value="InterPro"/>
</dbReference>
<dbReference type="AlphaFoldDB" id="A0A840ZML8"/>
<sequence length="564" mass="59380">MATVSKTSSDGRYTIVDTQAFASSSDMDDAAYGNQTVTLTNNITGSRKTLYEYSGVGGGSPMDLSFSRDGKSVVFQPVTGWDFGSYNGKYNYRAYDLATNTYQDILPEGNYTFSVLTSSDGSKIRWTAYDEYGSRSAGVFYFPSIAQFSLPYVYGAKISYAGTGSVIVGDTVFLRLTLKGIETATAAQKITLTLNTGGTATYDASASQPGKFFVFKYVVRPDDTTKDLAISSINLNGAQLLGRDGQSAFISDDLKTISGTLKINGYIGTAASEYFAGTLGAETLQGKGGDDLYRVNNSGDVVLEAVGGGTDTVVSTISYALAAKQEIEILRVAKSEGSAHINLTGNDFNQAVEGNSGNNILDGRGGVDTMRGYRGNDTYVVDHARDFVREIKGQGFDKVVSSTNYTLGAGQEIEALQLLASTGSRAHNLTGNEFGQALVGNAGANVLDGKGGKDVLHGGKGADAFVFSTALTPGNVDRIVDFSHADDTIRLAKSVFAALAPGQLADSAFKNISTGAADANDRILYKQTTGELFYDADGSGAGAAVKFAVLDNHAKIAANDFLIV</sequence>
<gene>
    <name evidence="1" type="ORF">HNR00_004021</name>
</gene>
<evidence type="ECO:0000313" key="2">
    <source>
        <dbReference type="Proteomes" id="UP000583454"/>
    </source>
</evidence>
<dbReference type="SUPFAM" id="SSF50960">
    <property type="entry name" value="TolB, C-terminal domain"/>
    <property type="match status" value="1"/>
</dbReference>
<dbReference type="Gene3D" id="2.150.10.10">
    <property type="entry name" value="Serralysin-like metalloprotease, C-terminal"/>
    <property type="match status" value="2"/>
</dbReference>
<dbReference type="EMBL" id="JACHOP010000021">
    <property type="protein sequence ID" value="MBB5759289.1"/>
    <property type="molecule type" value="Genomic_DNA"/>
</dbReference>
<protein>
    <submittedName>
        <fullName evidence="1">Ca2+-binding RTX toxin-like protein</fullName>
    </submittedName>
</protein>
<organism evidence="1 2">
    <name type="scientific">Methylorubrum rhodinum</name>
    <dbReference type="NCBI Taxonomy" id="29428"/>
    <lineage>
        <taxon>Bacteria</taxon>
        <taxon>Pseudomonadati</taxon>
        <taxon>Pseudomonadota</taxon>
        <taxon>Alphaproteobacteria</taxon>
        <taxon>Hyphomicrobiales</taxon>
        <taxon>Methylobacteriaceae</taxon>
        <taxon>Methylorubrum</taxon>
    </lineage>
</organism>
<dbReference type="InterPro" id="IPR011049">
    <property type="entry name" value="Serralysin-like_metalloprot_C"/>
</dbReference>
<keyword evidence="2" id="KW-1185">Reference proteome</keyword>
<reference evidence="1 2" key="1">
    <citation type="submission" date="2020-08" db="EMBL/GenBank/DDBJ databases">
        <title>Genomic Encyclopedia of Type Strains, Phase IV (KMG-IV): sequencing the most valuable type-strain genomes for metagenomic binning, comparative biology and taxonomic classification.</title>
        <authorList>
            <person name="Goeker M."/>
        </authorList>
    </citation>
    <scope>NUCLEOTIDE SEQUENCE [LARGE SCALE GENOMIC DNA]</scope>
    <source>
        <strain evidence="1 2">DSM 2163</strain>
    </source>
</reference>